<dbReference type="EMBL" id="BAAAZP010000003">
    <property type="protein sequence ID" value="GAA3643467.1"/>
    <property type="molecule type" value="Genomic_DNA"/>
</dbReference>
<keyword evidence="2" id="KW-1003">Cell membrane</keyword>
<evidence type="ECO:0000256" key="7">
    <source>
        <dbReference type="ARBA" id="ARBA00024033"/>
    </source>
</evidence>
<reference evidence="10" key="1">
    <citation type="journal article" date="2019" name="Int. J. Syst. Evol. Microbiol.">
        <title>The Global Catalogue of Microorganisms (GCM) 10K type strain sequencing project: providing services to taxonomists for standard genome sequencing and annotation.</title>
        <authorList>
            <consortium name="The Broad Institute Genomics Platform"/>
            <consortium name="The Broad Institute Genome Sequencing Center for Infectious Disease"/>
            <person name="Wu L."/>
            <person name="Ma J."/>
        </authorList>
    </citation>
    <scope>NUCLEOTIDE SEQUENCE [LARGE SCALE GENOMIC DNA]</scope>
    <source>
        <strain evidence="10">JCM 16904</strain>
    </source>
</reference>
<dbReference type="InterPro" id="IPR018584">
    <property type="entry name" value="GT87"/>
</dbReference>
<keyword evidence="3" id="KW-0808">Transferase</keyword>
<feature type="transmembrane region" description="Helical" evidence="8">
    <location>
        <begin position="86"/>
        <end position="108"/>
    </location>
</feature>
<keyword evidence="5 8" id="KW-1133">Transmembrane helix</keyword>
<organism evidence="9 10">
    <name type="scientific">Nonomuraea antimicrobica</name>
    <dbReference type="NCBI Taxonomy" id="561173"/>
    <lineage>
        <taxon>Bacteria</taxon>
        <taxon>Bacillati</taxon>
        <taxon>Actinomycetota</taxon>
        <taxon>Actinomycetes</taxon>
        <taxon>Streptosporangiales</taxon>
        <taxon>Streptosporangiaceae</taxon>
        <taxon>Nonomuraea</taxon>
    </lineage>
</organism>
<dbReference type="RefSeq" id="WP_344871960.1">
    <property type="nucleotide sequence ID" value="NZ_BAAAZP010000003.1"/>
</dbReference>
<accession>A0ABP7AZ44</accession>
<dbReference type="Proteomes" id="UP001500902">
    <property type="component" value="Unassembled WGS sequence"/>
</dbReference>
<evidence type="ECO:0000313" key="10">
    <source>
        <dbReference type="Proteomes" id="UP001500902"/>
    </source>
</evidence>
<evidence type="ECO:0000256" key="4">
    <source>
        <dbReference type="ARBA" id="ARBA00022692"/>
    </source>
</evidence>
<evidence type="ECO:0000256" key="1">
    <source>
        <dbReference type="ARBA" id="ARBA00004651"/>
    </source>
</evidence>
<keyword evidence="10" id="KW-1185">Reference proteome</keyword>
<keyword evidence="6 8" id="KW-0472">Membrane</keyword>
<feature type="transmembrane region" description="Helical" evidence="8">
    <location>
        <begin position="115"/>
        <end position="134"/>
    </location>
</feature>
<proteinExistence type="inferred from homology"/>
<sequence length="396" mass="42242">MITSQRLSARTALTITYLWLASRVLLLLMVLDVVTLFESVNVDVAGVYRNWYDVMRTTGSLPVGDPTWQYPPGAALLMVAPGVLPFGYLSGFMAILVACDALVTVTLAHQPRQHGLWVWLAGVPLLGPVVYARYDLAVAALAVLGLLRLRGSPAGGGLLLGVATGLKLWPALALVGVPSGGQARRAVLGAAAGASVTTLVVLVFLGQGADFLTAQRDRGVEVESVWALGFHLARWAGWPGEVSSSYGSMEMIGPWTREVGQWSLVATALCLLWLLYWRRRVRSWTDATPYDAALAAVLLFVVTSRVISPQYLVWLVGLAAVCATARDSSQRPVVSLVLAATAVTMVEFPTLFVAVQESTPLGVGVLLLRNGLLVAAAVLSCVRLWRSTTGEPIPAD</sequence>
<feature type="transmembrane region" description="Helical" evidence="8">
    <location>
        <begin position="361"/>
        <end position="382"/>
    </location>
</feature>
<name>A0ABP7AZ44_9ACTN</name>
<keyword evidence="4 8" id="KW-0812">Transmembrane</keyword>
<evidence type="ECO:0000313" key="9">
    <source>
        <dbReference type="EMBL" id="GAA3643467.1"/>
    </source>
</evidence>
<comment type="similarity">
    <text evidence="7">Belongs to the glycosyltransferase 87 family.</text>
</comment>
<evidence type="ECO:0000256" key="3">
    <source>
        <dbReference type="ARBA" id="ARBA00022679"/>
    </source>
</evidence>
<comment type="subcellular location">
    <subcellularLocation>
        <location evidence="1">Cell membrane</location>
        <topology evidence="1">Multi-pass membrane protein</topology>
    </subcellularLocation>
</comment>
<protein>
    <submittedName>
        <fullName evidence="9">Glycosyltransferase family 87 protein</fullName>
    </submittedName>
</protein>
<gene>
    <name evidence="9" type="ORF">GCM10022224_002310</name>
</gene>
<feature type="transmembrane region" description="Helical" evidence="8">
    <location>
        <begin position="333"/>
        <end position="355"/>
    </location>
</feature>
<feature type="transmembrane region" description="Helical" evidence="8">
    <location>
        <begin position="259"/>
        <end position="276"/>
    </location>
</feature>
<feature type="transmembrane region" description="Helical" evidence="8">
    <location>
        <begin position="154"/>
        <end position="175"/>
    </location>
</feature>
<comment type="caution">
    <text evidence="9">The sequence shown here is derived from an EMBL/GenBank/DDBJ whole genome shotgun (WGS) entry which is preliminary data.</text>
</comment>
<evidence type="ECO:0000256" key="8">
    <source>
        <dbReference type="SAM" id="Phobius"/>
    </source>
</evidence>
<feature type="transmembrane region" description="Helical" evidence="8">
    <location>
        <begin position="187"/>
        <end position="206"/>
    </location>
</feature>
<evidence type="ECO:0000256" key="6">
    <source>
        <dbReference type="ARBA" id="ARBA00023136"/>
    </source>
</evidence>
<evidence type="ECO:0000256" key="2">
    <source>
        <dbReference type="ARBA" id="ARBA00022475"/>
    </source>
</evidence>
<evidence type="ECO:0000256" key="5">
    <source>
        <dbReference type="ARBA" id="ARBA00022989"/>
    </source>
</evidence>
<dbReference type="Pfam" id="PF09594">
    <property type="entry name" value="GT87"/>
    <property type="match status" value="1"/>
</dbReference>
<feature type="transmembrane region" description="Helical" evidence="8">
    <location>
        <begin position="12"/>
        <end position="31"/>
    </location>
</feature>